<organism evidence="1 2">
    <name type="scientific">Tateyamaria omphalii</name>
    <dbReference type="NCBI Taxonomy" id="299262"/>
    <lineage>
        <taxon>Bacteria</taxon>
        <taxon>Pseudomonadati</taxon>
        <taxon>Pseudomonadota</taxon>
        <taxon>Alphaproteobacteria</taxon>
        <taxon>Rhodobacterales</taxon>
        <taxon>Roseobacteraceae</taxon>
        <taxon>Tateyamaria</taxon>
    </lineage>
</organism>
<proteinExistence type="predicted"/>
<reference evidence="1 2" key="1">
    <citation type="submission" date="2017-01" db="EMBL/GenBank/DDBJ databases">
        <title>Complete genome of Tateyamaria omphalii DOK1-4 isolated from seawater in Dokdo.</title>
        <authorList>
            <person name="Kim J.H."/>
            <person name="Chi W.-J."/>
        </authorList>
    </citation>
    <scope>NUCLEOTIDE SEQUENCE [LARGE SCALE GENOMIC DNA]</scope>
    <source>
        <strain evidence="1 2">DOK1-4</strain>
    </source>
</reference>
<accession>A0A1P8MWU4</accession>
<dbReference type="EMBL" id="CP019312">
    <property type="protein sequence ID" value="APX12555.1"/>
    <property type="molecule type" value="Genomic_DNA"/>
</dbReference>
<dbReference type="AlphaFoldDB" id="A0A1P8MWU4"/>
<dbReference type="STRING" id="299262.BWR18_13350"/>
<keyword evidence="2" id="KW-1185">Reference proteome</keyword>
<dbReference type="RefSeq" id="WP_076628925.1">
    <property type="nucleotide sequence ID" value="NZ_CP019312.1"/>
</dbReference>
<evidence type="ECO:0000313" key="2">
    <source>
        <dbReference type="Proteomes" id="UP000186336"/>
    </source>
</evidence>
<protein>
    <submittedName>
        <fullName evidence="1">Uncharacterized protein</fullName>
    </submittedName>
</protein>
<dbReference type="KEGG" id="tom:BWR18_13350"/>
<gene>
    <name evidence="1" type="ORF">BWR18_13350</name>
</gene>
<evidence type="ECO:0000313" key="1">
    <source>
        <dbReference type="EMBL" id="APX12555.1"/>
    </source>
</evidence>
<dbReference type="OrthoDB" id="7857870at2"/>
<name>A0A1P8MWU4_9RHOB</name>
<dbReference type="Proteomes" id="UP000186336">
    <property type="component" value="Chromosome"/>
</dbReference>
<sequence length="109" mass="11710">MYADVRQRYGDAAVRDLAAYFTRMLAAPDHVLGALWFRTSEAEWGCRGRAFGGFLKSSWIGRLGANDAGVVCAWSSDGGQIAHPTVHWLRGETDIAGPGDGDLGVVRGN</sequence>